<dbReference type="Proteomes" id="UP001494902">
    <property type="component" value="Unassembled WGS sequence"/>
</dbReference>
<evidence type="ECO:0000256" key="3">
    <source>
        <dbReference type="ARBA" id="ARBA00023082"/>
    </source>
</evidence>
<feature type="compositionally biased region" description="Low complexity" evidence="5">
    <location>
        <begin position="126"/>
        <end position="140"/>
    </location>
</feature>
<feature type="domain" description="RNA polymerase sigma factor 70 region 4 type 2" evidence="7">
    <location>
        <begin position="150"/>
        <end position="202"/>
    </location>
</feature>
<comment type="similarity">
    <text evidence="1">Belongs to the sigma-70 factor family. ECF subfamily.</text>
</comment>
<dbReference type="Pfam" id="PF08281">
    <property type="entry name" value="Sigma70_r4_2"/>
    <property type="match status" value="1"/>
</dbReference>
<reference evidence="8 9" key="1">
    <citation type="submission" date="2024-03" db="EMBL/GenBank/DDBJ databases">
        <title>Draft genome sequence of Pseudonocardia nematodicida JCM 31783.</title>
        <authorList>
            <person name="Butdee W."/>
            <person name="Duangmal K."/>
        </authorList>
    </citation>
    <scope>NUCLEOTIDE SEQUENCE [LARGE SCALE GENOMIC DNA]</scope>
    <source>
        <strain evidence="8 9">JCM 31783</strain>
    </source>
</reference>
<keyword evidence="2" id="KW-0805">Transcription regulation</keyword>
<dbReference type="SUPFAM" id="SSF88946">
    <property type="entry name" value="Sigma2 domain of RNA polymerase sigma factors"/>
    <property type="match status" value="1"/>
</dbReference>
<accession>A0ABV1KJY1</accession>
<evidence type="ECO:0000259" key="7">
    <source>
        <dbReference type="Pfam" id="PF08281"/>
    </source>
</evidence>
<gene>
    <name evidence="8" type="ORF">WIS52_25770</name>
</gene>
<dbReference type="Pfam" id="PF04542">
    <property type="entry name" value="Sigma70_r2"/>
    <property type="match status" value="1"/>
</dbReference>
<dbReference type="RefSeq" id="WP_349300970.1">
    <property type="nucleotide sequence ID" value="NZ_JBEDNQ010000012.1"/>
</dbReference>
<dbReference type="InterPro" id="IPR036388">
    <property type="entry name" value="WH-like_DNA-bd_sf"/>
</dbReference>
<comment type="caution">
    <text evidence="8">The sequence shown here is derived from an EMBL/GenBank/DDBJ whole genome shotgun (WGS) entry which is preliminary data.</text>
</comment>
<organism evidence="8 9">
    <name type="scientific">Pseudonocardia nematodicida</name>
    <dbReference type="NCBI Taxonomy" id="1206997"/>
    <lineage>
        <taxon>Bacteria</taxon>
        <taxon>Bacillati</taxon>
        <taxon>Actinomycetota</taxon>
        <taxon>Actinomycetes</taxon>
        <taxon>Pseudonocardiales</taxon>
        <taxon>Pseudonocardiaceae</taxon>
        <taxon>Pseudonocardia</taxon>
    </lineage>
</organism>
<sequence length="212" mass="22658">MFSASSSTTRAESSPTALRRPVPLSTSDDELAGLLAADLDAGFAELVGTHRDLLFSVARSSVRTPADAEDLAADALLRAYRALCGYPVTRIEALRVRPWLLAILRNTARNRARDAGRRPAPPPGLDPAVSDDPSADPGPAEQAERSELRRALGTALAELSEVQRTAVVLRHVEGLPTSEVAHVLGCREGTAKSHISRGLARLRSVVDEGRTR</sequence>
<evidence type="ECO:0000256" key="4">
    <source>
        <dbReference type="ARBA" id="ARBA00023163"/>
    </source>
</evidence>
<dbReference type="InterPro" id="IPR013249">
    <property type="entry name" value="RNA_pol_sigma70_r4_t2"/>
</dbReference>
<dbReference type="InterPro" id="IPR013325">
    <property type="entry name" value="RNA_pol_sigma_r2"/>
</dbReference>
<proteinExistence type="inferred from homology"/>
<feature type="domain" description="RNA polymerase sigma-70 region 2" evidence="6">
    <location>
        <begin position="46"/>
        <end position="118"/>
    </location>
</feature>
<keyword evidence="4" id="KW-0804">Transcription</keyword>
<keyword evidence="9" id="KW-1185">Reference proteome</keyword>
<evidence type="ECO:0000256" key="2">
    <source>
        <dbReference type="ARBA" id="ARBA00023015"/>
    </source>
</evidence>
<dbReference type="EMBL" id="JBEDNQ010000012">
    <property type="protein sequence ID" value="MEQ3553897.1"/>
    <property type="molecule type" value="Genomic_DNA"/>
</dbReference>
<dbReference type="PANTHER" id="PTHR43133">
    <property type="entry name" value="RNA POLYMERASE ECF-TYPE SIGMA FACTO"/>
    <property type="match status" value="1"/>
</dbReference>
<evidence type="ECO:0000313" key="9">
    <source>
        <dbReference type="Proteomes" id="UP001494902"/>
    </source>
</evidence>
<name>A0ABV1KJY1_9PSEU</name>
<dbReference type="SUPFAM" id="SSF88659">
    <property type="entry name" value="Sigma3 and sigma4 domains of RNA polymerase sigma factors"/>
    <property type="match status" value="1"/>
</dbReference>
<dbReference type="InterPro" id="IPR039425">
    <property type="entry name" value="RNA_pol_sigma-70-like"/>
</dbReference>
<feature type="region of interest" description="Disordered" evidence="5">
    <location>
        <begin position="1"/>
        <end position="24"/>
    </location>
</feature>
<evidence type="ECO:0000313" key="8">
    <source>
        <dbReference type="EMBL" id="MEQ3553897.1"/>
    </source>
</evidence>
<dbReference type="InterPro" id="IPR014284">
    <property type="entry name" value="RNA_pol_sigma-70_dom"/>
</dbReference>
<dbReference type="Gene3D" id="1.10.10.10">
    <property type="entry name" value="Winged helix-like DNA-binding domain superfamily/Winged helix DNA-binding domain"/>
    <property type="match status" value="1"/>
</dbReference>
<feature type="compositionally biased region" description="Low complexity" evidence="5">
    <location>
        <begin position="1"/>
        <end position="17"/>
    </location>
</feature>
<dbReference type="Gene3D" id="1.10.1740.10">
    <property type="match status" value="1"/>
</dbReference>
<dbReference type="InterPro" id="IPR013324">
    <property type="entry name" value="RNA_pol_sigma_r3/r4-like"/>
</dbReference>
<keyword evidence="3" id="KW-0731">Sigma factor</keyword>
<evidence type="ECO:0000259" key="6">
    <source>
        <dbReference type="Pfam" id="PF04542"/>
    </source>
</evidence>
<dbReference type="PANTHER" id="PTHR43133:SF25">
    <property type="entry name" value="RNA POLYMERASE SIGMA FACTOR RFAY-RELATED"/>
    <property type="match status" value="1"/>
</dbReference>
<feature type="region of interest" description="Disordered" evidence="5">
    <location>
        <begin position="111"/>
        <end position="145"/>
    </location>
</feature>
<dbReference type="CDD" id="cd06171">
    <property type="entry name" value="Sigma70_r4"/>
    <property type="match status" value="1"/>
</dbReference>
<dbReference type="InterPro" id="IPR007627">
    <property type="entry name" value="RNA_pol_sigma70_r2"/>
</dbReference>
<evidence type="ECO:0000256" key="1">
    <source>
        <dbReference type="ARBA" id="ARBA00010641"/>
    </source>
</evidence>
<evidence type="ECO:0000256" key="5">
    <source>
        <dbReference type="SAM" id="MobiDB-lite"/>
    </source>
</evidence>
<dbReference type="NCBIfam" id="TIGR02937">
    <property type="entry name" value="sigma70-ECF"/>
    <property type="match status" value="1"/>
</dbReference>
<protein>
    <submittedName>
        <fullName evidence="8">RNA polymerase sigma factor</fullName>
    </submittedName>
</protein>